<dbReference type="STRING" id="37360.A0A0G4J7Y4"/>
<accession>A0A0G4J7Y4</accession>
<dbReference type="GO" id="GO:0008270">
    <property type="term" value="F:zinc ion binding"/>
    <property type="evidence" value="ECO:0007669"/>
    <property type="project" value="InterPro"/>
</dbReference>
<evidence type="ECO:0000256" key="1">
    <source>
        <dbReference type="PROSITE-ProRule" id="PRU00708"/>
    </source>
</evidence>
<evidence type="ECO:0000313" key="3">
    <source>
        <dbReference type="EMBL" id="CEP03665.1"/>
    </source>
</evidence>
<dbReference type="InterPro" id="IPR002885">
    <property type="entry name" value="PPR_rpt"/>
</dbReference>
<dbReference type="PANTHER" id="PTHR47926">
    <property type="entry name" value="PENTATRICOPEPTIDE REPEAT-CONTAINING PROTEIN"/>
    <property type="match status" value="1"/>
</dbReference>
<dbReference type="Pfam" id="PF13041">
    <property type="entry name" value="PPR_2"/>
    <property type="match status" value="1"/>
</dbReference>
<dbReference type="InterPro" id="IPR046960">
    <property type="entry name" value="PPR_At4g14850-like_plant"/>
</dbReference>
<evidence type="ECO:0000259" key="2">
    <source>
        <dbReference type="Pfam" id="PF14432"/>
    </source>
</evidence>
<dbReference type="Gene3D" id="1.25.40.10">
    <property type="entry name" value="Tetratricopeptide repeat domain"/>
    <property type="match status" value="2"/>
</dbReference>
<name>A0A0G4J7Y4_PLABS</name>
<dbReference type="Pfam" id="PF14432">
    <property type="entry name" value="DYW_deaminase"/>
    <property type="match status" value="1"/>
</dbReference>
<protein>
    <recommendedName>
        <fullName evidence="2">DYW domain-containing protein</fullName>
    </recommendedName>
</protein>
<gene>
    <name evidence="3" type="ORF">PBRA_003272</name>
</gene>
<feature type="domain" description="DYW" evidence="2">
    <location>
        <begin position="423"/>
        <end position="516"/>
    </location>
</feature>
<dbReference type="OrthoDB" id="185373at2759"/>
<evidence type="ECO:0000313" key="4">
    <source>
        <dbReference type="Proteomes" id="UP000039324"/>
    </source>
</evidence>
<dbReference type="EMBL" id="CDSF01000155">
    <property type="protein sequence ID" value="CEP03665.1"/>
    <property type="molecule type" value="Genomic_DNA"/>
</dbReference>
<dbReference type="NCBIfam" id="TIGR00756">
    <property type="entry name" value="PPR"/>
    <property type="match status" value="1"/>
</dbReference>
<dbReference type="GO" id="GO:0009451">
    <property type="term" value="P:RNA modification"/>
    <property type="evidence" value="ECO:0007669"/>
    <property type="project" value="InterPro"/>
</dbReference>
<organism evidence="3 4">
    <name type="scientific">Plasmodiophora brassicae</name>
    <name type="common">Clubroot disease agent</name>
    <dbReference type="NCBI Taxonomy" id="37360"/>
    <lineage>
        <taxon>Eukaryota</taxon>
        <taxon>Sar</taxon>
        <taxon>Rhizaria</taxon>
        <taxon>Endomyxa</taxon>
        <taxon>Phytomyxea</taxon>
        <taxon>Plasmodiophorida</taxon>
        <taxon>Plasmodiophoridae</taxon>
        <taxon>Plasmodiophora</taxon>
    </lineage>
</organism>
<dbReference type="AlphaFoldDB" id="A0A0G4J7Y4"/>
<proteinExistence type="predicted"/>
<keyword evidence="4" id="KW-1185">Reference proteome</keyword>
<sequence length="516" mass="57387">MATVCKVGGRPDDALFLLDDALAGNVAIPERLLAMLARCCAKSRSPRAADLAERLFNMMNDERITMHDNMTMYSNLIKALLAQGRFDACLKAIYLMDLRRLPPSEPIFNLVLNALAKNDRCTLAMSVFWMTVQRRIRLYCPVVGGLAASCGRAANLPALESVRRYANDHSMEANDVVLSGLISGYAHCVHVFVAQQLFQDRCRATMPPGFVFDAMIGAYSLHGMLPKAIATFDQMIESQRKPSERTLTTLLLGCCHVGDLDRAKGFIADFLRSYGISCTAESSQFLVDLYGRHGNLDDAEQIVVSSFNNDAASWASLLNACRVHKDIVRAERVFSKVISLPNASLASAYVEMSKIYASASLFPQAIHMRQQMRALGLVDGPRSTTVQLPDRSITFKSCDAVYHTDARLNAQHGRMIGCLLDNGYRPDVSLLAIQMASEEDARQSVYLHSDKIALAFALMHVAPCDPIRLTKNTKMCPDCHWVAKRVSGLLNRDVYVRDVARHHHFRHGQCSCNDYW</sequence>
<dbReference type="PROSITE" id="PS51375">
    <property type="entry name" value="PPR"/>
    <property type="match status" value="1"/>
</dbReference>
<dbReference type="Proteomes" id="UP000039324">
    <property type="component" value="Unassembled WGS sequence"/>
</dbReference>
<dbReference type="InterPro" id="IPR011990">
    <property type="entry name" value="TPR-like_helical_dom_sf"/>
</dbReference>
<reference evidence="3 4" key="1">
    <citation type="submission" date="2015-02" db="EMBL/GenBank/DDBJ databases">
        <authorList>
            <person name="Chooi Y.-H."/>
        </authorList>
    </citation>
    <scope>NUCLEOTIDE SEQUENCE [LARGE SCALE GENOMIC DNA]</scope>
    <source>
        <strain evidence="3">E3</strain>
    </source>
</reference>
<dbReference type="OMA" id="ASKARWM"/>
<feature type="repeat" description="PPR" evidence="1">
    <location>
        <begin position="208"/>
        <end position="242"/>
    </location>
</feature>
<dbReference type="GO" id="GO:0003723">
    <property type="term" value="F:RNA binding"/>
    <property type="evidence" value="ECO:0007669"/>
    <property type="project" value="InterPro"/>
</dbReference>
<dbReference type="InterPro" id="IPR032867">
    <property type="entry name" value="DYW_dom"/>
</dbReference>